<dbReference type="RefSeq" id="WP_155471483.1">
    <property type="nucleotide sequence ID" value="NZ_WNKZ01000044.1"/>
</dbReference>
<dbReference type="AlphaFoldDB" id="A0A6I3SYD1"/>
<dbReference type="OrthoDB" id="8590234at2"/>
<dbReference type="EMBL" id="WNKZ01000044">
    <property type="protein sequence ID" value="MTV54183.1"/>
    <property type="molecule type" value="Genomic_DNA"/>
</dbReference>
<name>A0A6I3SYD1_9BURK</name>
<evidence type="ECO:0000313" key="2">
    <source>
        <dbReference type="EMBL" id="MTV54183.1"/>
    </source>
</evidence>
<protein>
    <submittedName>
        <fullName evidence="2">DUF2345 domain-containing protein</fullName>
    </submittedName>
</protein>
<feature type="non-terminal residue" evidence="2">
    <location>
        <position position="1"/>
    </location>
</feature>
<dbReference type="Proteomes" id="UP000430634">
    <property type="component" value="Unassembled WGS sequence"/>
</dbReference>
<dbReference type="InterPro" id="IPR018769">
    <property type="entry name" value="VgrG2_DUF2345"/>
</dbReference>
<organism evidence="2 3">
    <name type="scientific">Pseudoduganella buxea</name>
    <dbReference type="NCBI Taxonomy" id="1949069"/>
    <lineage>
        <taxon>Bacteria</taxon>
        <taxon>Pseudomonadati</taxon>
        <taxon>Pseudomonadota</taxon>
        <taxon>Betaproteobacteria</taxon>
        <taxon>Burkholderiales</taxon>
        <taxon>Oxalobacteraceae</taxon>
        <taxon>Telluria group</taxon>
        <taxon>Pseudoduganella</taxon>
    </lineage>
</organism>
<reference evidence="2 3" key="1">
    <citation type="submission" date="2019-11" db="EMBL/GenBank/DDBJ databases">
        <title>Type strains purchased from KCTC, JCM and DSMZ.</title>
        <authorList>
            <person name="Lu H."/>
        </authorList>
    </citation>
    <scope>NUCLEOTIDE SEQUENCE [LARGE SCALE GENOMIC DNA]</scope>
    <source>
        <strain evidence="2 3">KCTC 52429</strain>
    </source>
</reference>
<comment type="caution">
    <text evidence="2">The sequence shown here is derived from an EMBL/GenBank/DDBJ whole genome shotgun (WGS) entry which is preliminary data.</text>
</comment>
<accession>A0A6I3SYD1</accession>
<evidence type="ECO:0000259" key="1">
    <source>
        <dbReference type="Pfam" id="PF10106"/>
    </source>
</evidence>
<evidence type="ECO:0000313" key="3">
    <source>
        <dbReference type="Proteomes" id="UP000430634"/>
    </source>
</evidence>
<gene>
    <name evidence="2" type="ORF">GM672_15740</name>
</gene>
<proteinExistence type="predicted"/>
<feature type="domain" description="DUF2345" evidence="1">
    <location>
        <begin position="94"/>
        <end position="246"/>
    </location>
</feature>
<sequence>HGATNRDPAGDNAAGIALMKQAVKLGETFSEAAKTHQTVALATSIGSVKAGASTLSDKEAPLAALLTAVSGMVGGDSLDAARADAGARKTSPGDGALPHSADPVIAVSAKAGLGVTAGGAVQLSNGETIGLMSGADTQFVAGGALRMHSGQAMGVLGGAVGAGEGGLGVQLIAAKDAMDIQAQADVLKVQARDEVTVVSASSFVDFAAAKSISLSTAGGANITIDGGNITVQCPGKISVKAGKKSFLAGVKGTYRFPKFSPAVQTELDGKFVFSS</sequence>
<dbReference type="Pfam" id="PF10106">
    <property type="entry name" value="DUF2345"/>
    <property type="match status" value="1"/>
</dbReference>